<dbReference type="PANTHER" id="PTHR46577">
    <property type="entry name" value="HTH-TYPE TRANSCRIPTIONAL REGULATORY PROTEIN GABR"/>
    <property type="match status" value="1"/>
</dbReference>
<comment type="caution">
    <text evidence="7">The sequence shown here is derived from an EMBL/GenBank/DDBJ whole genome shotgun (WGS) entry which is preliminary data.</text>
</comment>
<keyword evidence="3" id="KW-0805">Transcription regulation</keyword>
<evidence type="ECO:0000256" key="3">
    <source>
        <dbReference type="ARBA" id="ARBA00023015"/>
    </source>
</evidence>
<dbReference type="InterPro" id="IPR051446">
    <property type="entry name" value="HTH_trans_reg/aminotransferase"/>
</dbReference>
<dbReference type="PROSITE" id="PS50949">
    <property type="entry name" value="HTH_GNTR"/>
    <property type="match status" value="1"/>
</dbReference>
<dbReference type="InterPro" id="IPR015424">
    <property type="entry name" value="PyrdxlP-dep_Trfase"/>
</dbReference>
<dbReference type="InterPro" id="IPR004839">
    <property type="entry name" value="Aminotransferase_I/II_large"/>
</dbReference>
<reference evidence="7 8" key="1">
    <citation type="submission" date="2018-12" db="EMBL/GenBank/DDBJ databases">
        <title>Pseudomonas aeruginosa Diversity Panel.</title>
        <authorList>
            <person name="Snesrud E."/>
            <person name="Mcgann P."/>
        </authorList>
    </citation>
    <scope>NUCLEOTIDE SEQUENCE [LARGE SCALE GENOMIC DNA]</scope>
    <source>
        <strain evidence="7 8">MRSN6241</strain>
    </source>
</reference>
<keyword evidence="7" id="KW-0808">Transferase</keyword>
<dbReference type="CDD" id="cd00609">
    <property type="entry name" value="AAT_like"/>
    <property type="match status" value="1"/>
</dbReference>
<dbReference type="GO" id="GO:0008483">
    <property type="term" value="F:transaminase activity"/>
    <property type="evidence" value="ECO:0007669"/>
    <property type="project" value="UniProtKB-KW"/>
</dbReference>
<evidence type="ECO:0000313" key="7">
    <source>
        <dbReference type="EMBL" id="RTS39523.1"/>
    </source>
</evidence>
<dbReference type="Pfam" id="PF00155">
    <property type="entry name" value="Aminotran_1_2"/>
    <property type="match status" value="1"/>
</dbReference>
<dbReference type="InterPro" id="IPR036390">
    <property type="entry name" value="WH_DNA-bd_sf"/>
</dbReference>
<dbReference type="SMART" id="SM00345">
    <property type="entry name" value="HTH_GNTR"/>
    <property type="match status" value="1"/>
</dbReference>
<sequence>MALKLHLDRSNRTPLSEQIRAGIAAAIRNGVLTPGMRLPSWIDLATQLGVSRGTVKAAYDRLTDAQLVVPLGAGGTRVASQPCRQARNPSFDGAGRHSLMYPAFDASPSCPIVFRMGVPGMDCLPTALLARLQAKAARAKAREPALYPSALGESDLRREIAVHLALARGIECLPEQIIVTTGFSGALGLALQTLRLEKREAWVEDPGFPPSRKALTLSGFNLIPIPVDDHGLDVEQGIRQAPDATLVLTTPSQQAPTGATLSLDRRMGLLEWAEQVGAWIIEDDYLGELQLKRRAAPALASLDRSGRVIHIGSFSKTIGPTLRLGFIVAPLTLLERFAIAANCLAPAPDPVVQMTISRFMSEGHYMRHLRRTKRLYTQRADALRAELGRLGLTTKLAGLALLLKLPPSSSDQKIARQAYSQGLAPSPLSMWCCSLKQEVRSGLLLGVSNIDRNELEPLCGRLRQLIEKDGEAS</sequence>
<dbReference type="EMBL" id="RXTL01000055">
    <property type="protein sequence ID" value="RTS39523.1"/>
    <property type="molecule type" value="Genomic_DNA"/>
</dbReference>
<organism evidence="7 8">
    <name type="scientific">Pseudomonas aeruginosa</name>
    <dbReference type="NCBI Taxonomy" id="287"/>
    <lineage>
        <taxon>Bacteria</taxon>
        <taxon>Pseudomonadati</taxon>
        <taxon>Pseudomonadota</taxon>
        <taxon>Gammaproteobacteria</taxon>
        <taxon>Pseudomonadales</taxon>
        <taxon>Pseudomonadaceae</taxon>
        <taxon>Pseudomonas</taxon>
    </lineage>
</organism>
<feature type="domain" description="HTH gntR-type" evidence="6">
    <location>
        <begin position="13"/>
        <end position="81"/>
    </location>
</feature>
<dbReference type="GO" id="GO:0003677">
    <property type="term" value="F:DNA binding"/>
    <property type="evidence" value="ECO:0007669"/>
    <property type="project" value="UniProtKB-KW"/>
</dbReference>
<dbReference type="AlphaFoldDB" id="A0ABD7JSM6"/>
<evidence type="ECO:0000256" key="4">
    <source>
        <dbReference type="ARBA" id="ARBA00023125"/>
    </source>
</evidence>
<keyword evidence="4" id="KW-0238">DNA-binding</keyword>
<evidence type="ECO:0000256" key="1">
    <source>
        <dbReference type="ARBA" id="ARBA00005384"/>
    </source>
</evidence>
<protein>
    <submittedName>
        <fullName evidence="7">PLP-dependent aminotransferase family protein</fullName>
    </submittedName>
</protein>
<dbReference type="PANTHER" id="PTHR46577:SF1">
    <property type="entry name" value="HTH-TYPE TRANSCRIPTIONAL REGULATORY PROTEIN GABR"/>
    <property type="match status" value="1"/>
</dbReference>
<gene>
    <name evidence="7" type="ORF">DY940_32265</name>
</gene>
<name>A0ABD7JSM6_PSEAI</name>
<dbReference type="CDD" id="cd07377">
    <property type="entry name" value="WHTH_GntR"/>
    <property type="match status" value="1"/>
</dbReference>
<dbReference type="Pfam" id="PF00392">
    <property type="entry name" value="GntR"/>
    <property type="match status" value="1"/>
</dbReference>
<dbReference type="InterPro" id="IPR000524">
    <property type="entry name" value="Tscrpt_reg_HTH_GntR"/>
</dbReference>
<dbReference type="SUPFAM" id="SSF46785">
    <property type="entry name" value="Winged helix' DNA-binding domain"/>
    <property type="match status" value="1"/>
</dbReference>
<dbReference type="InterPro" id="IPR015421">
    <property type="entry name" value="PyrdxlP-dep_Trfase_major"/>
</dbReference>
<evidence type="ECO:0000256" key="2">
    <source>
        <dbReference type="ARBA" id="ARBA00022898"/>
    </source>
</evidence>
<dbReference type="Proteomes" id="UP000276985">
    <property type="component" value="Unassembled WGS sequence"/>
</dbReference>
<accession>A0ABD7JSM6</accession>
<dbReference type="RefSeq" id="WP_003155206.1">
    <property type="nucleotide sequence ID" value="NZ_LFXS01000005.1"/>
</dbReference>
<keyword evidence="7" id="KW-0032">Aminotransferase</keyword>
<proteinExistence type="inferred from homology"/>
<comment type="similarity">
    <text evidence="1">In the C-terminal section; belongs to the class-I pyridoxal-phosphate-dependent aminotransferase family.</text>
</comment>
<evidence type="ECO:0000313" key="8">
    <source>
        <dbReference type="Proteomes" id="UP000276985"/>
    </source>
</evidence>
<dbReference type="SUPFAM" id="SSF53383">
    <property type="entry name" value="PLP-dependent transferases"/>
    <property type="match status" value="1"/>
</dbReference>
<evidence type="ECO:0000256" key="5">
    <source>
        <dbReference type="ARBA" id="ARBA00023163"/>
    </source>
</evidence>
<dbReference type="Gene3D" id="3.40.640.10">
    <property type="entry name" value="Type I PLP-dependent aspartate aminotransferase-like (Major domain)"/>
    <property type="match status" value="1"/>
</dbReference>
<dbReference type="Gene3D" id="1.10.10.10">
    <property type="entry name" value="Winged helix-like DNA-binding domain superfamily/Winged helix DNA-binding domain"/>
    <property type="match status" value="1"/>
</dbReference>
<keyword evidence="2" id="KW-0663">Pyridoxal phosphate</keyword>
<keyword evidence="5" id="KW-0804">Transcription</keyword>
<evidence type="ECO:0000259" key="6">
    <source>
        <dbReference type="PROSITE" id="PS50949"/>
    </source>
</evidence>
<dbReference type="InterPro" id="IPR036388">
    <property type="entry name" value="WH-like_DNA-bd_sf"/>
</dbReference>